<keyword evidence="1" id="KW-0547">Nucleotide-binding</keyword>
<dbReference type="Pfam" id="PF13671">
    <property type="entry name" value="AAA_33"/>
    <property type="match status" value="1"/>
</dbReference>
<name>A0A7Y0K885_9BACI</name>
<evidence type="ECO:0000313" key="2">
    <source>
        <dbReference type="Proteomes" id="UP000588491"/>
    </source>
</evidence>
<comment type="caution">
    <text evidence="1">The sequence shown here is derived from an EMBL/GenBank/DDBJ whole genome shotgun (WGS) entry which is preliminary data.</text>
</comment>
<dbReference type="Gene3D" id="3.40.50.300">
    <property type="entry name" value="P-loop containing nucleotide triphosphate hydrolases"/>
    <property type="match status" value="1"/>
</dbReference>
<protein>
    <submittedName>
        <fullName evidence="1">ATP-binding protein</fullName>
    </submittedName>
</protein>
<proteinExistence type="predicted"/>
<dbReference type="SUPFAM" id="SSF52540">
    <property type="entry name" value="P-loop containing nucleoside triphosphate hydrolases"/>
    <property type="match status" value="1"/>
</dbReference>
<keyword evidence="1" id="KW-0067">ATP-binding</keyword>
<accession>A0A7Y0K885</accession>
<reference evidence="1 2" key="1">
    <citation type="submission" date="2020-04" db="EMBL/GenBank/DDBJ databases">
        <title>Bacillus sp. UniB3 isolated from commercial digestive syrup.</title>
        <authorList>
            <person name="Thorat V."/>
            <person name="Kirdat K."/>
            <person name="Tiwarekar B."/>
            <person name="Yadav A."/>
        </authorList>
    </citation>
    <scope>NUCLEOTIDE SEQUENCE [LARGE SCALE GENOMIC DNA]</scope>
    <source>
        <strain evidence="1 2">UniB3</strain>
    </source>
</reference>
<sequence>MNRLVIMTVGMTHSGKSTFAQMLESRLRNALVIDQDNHAEFLQTYYEKLLPKDGANHIKHALTKTIVDYAVNHSNCHLILSNANRNRESRMELLRYYKTNGFMTVLVHFNLPIDLLKVRIAKSERDILRLRTASTYEEILNRQHEQTGGMALDPAEGEADYLFTVKQEEDVPIIRDLIVNLTKG</sequence>
<dbReference type="GO" id="GO:0005524">
    <property type="term" value="F:ATP binding"/>
    <property type="evidence" value="ECO:0007669"/>
    <property type="project" value="UniProtKB-KW"/>
</dbReference>
<dbReference type="EMBL" id="JABBPK010000001">
    <property type="protein sequence ID" value="NMO77501.1"/>
    <property type="molecule type" value="Genomic_DNA"/>
</dbReference>
<dbReference type="AlphaFoldDB" id="A0A7Y0K885"/>
<organism evidence="1 2">
    <name type="scientific">Niallia alba</name>
    <dbReference type="NCBI Taxonomy" id="2729105"/>
    <lineage>
        <taxon>Bacteria</taxon>
        <taxon>Bacillati</taxon>
        <taxon>Bacillota</taxon>
        <taxon>Bacilli</taxon>
        <taxon>Bacillales</taxon>
        <taxon>Bacillaceae</taxon>
        <taxon>Niallia</taxon>
    </lineage>
</organism>
<dbReference type="RefSeq" id="WP_169188425.1">
    <property type="nucleotide sequence ID" value="NZ_JABBPK010000001.1"/>
</dbReference>
<gene>
    <name evidence="1" type="ORF">HHU08_10890</name>
</gene>
<keyword evidence="2" id="KW-1185">Reference proteome</keyword>
<evidence type="ECO:0000313" key="1">
    <source>
        <dbReference type="EMBL" id="NMO77501.1"/>
    </source>
</evidence>
<dbReference type="InterPro" id="IPR027417">
    <property type="entry name" value="P-loop_NTPase"/>
</dbReference>
<dbReference type="Proteomes" id="UP000588491">
    <property type="component" value="Unassembled WGS sequence"/>
</dbReference>